<dbReference type="EMBL" id="FOSF01000109">
    <property type="protein sequence ID" value="SFK55219.1"/>
    <property type="molecule type" value="Genomic_DNA"/>
</dbReference>
<dbReference type="RefSeq" id="WP_074841906.1">
    <property type="nucleotide sequence ID" value="NZ_CP047056.1"/>
</dbReference>
<sequence>MISFKKRIIVVREPISGLLGIHSLYGLVKSKIAFTQGESLYVVFFTKNHRRLKVLHIDAAGVDLTTRFLFKGIFMSDTSTDDYREINVEALQRLLFDGTLPDTPWQNPLAQVMFMRNEILTS</sequence>
<dbReference type="AlphaFoldDB" id="A0A662ZF20"/>
<organism evidence="1 2">
    <name type="scientific">Succinivibrio dextrinosolvens</name>
    <dbReference type="NCBI Taxonomy" id="83771"/>
    <lineage>
        <taxon>Bacteria</taxon>
        <taxon>Pseudomonadati</taxon>
        <taxon>Pseudomonadota</taxon>
        <taxon>Gammaproteobacteria</taxon>
        <taxon>Aeromonadales</taxon>
        <taxon>Succinivibrionaceae</taxon>
        <taxon>Succinivibrio</taxon>
    </lineage>
</organism>
<dbReference type="InterPro" id="IPR008878">
    <property type="entry name" value="Transposase_IS66_Orf2"/>
</dbReference>
<dbReference type="Proteomes" id="UP000243374">
    <property type="component" value="Unassembled WGS sequence"/>
</dbReference>
<dbReference type="OrthoDB" id="7068285at2"/>
<evidence type="ECO:0000313" key="2">
    <source>
        <dbReference type="Proteomes" id="UP000243374"/>
    </source>
</evidence>
<gene>
    <name evidence="1" type="ORF">SAMN04487865_11093</name>
</gene>
<name>A0A662ZF20_9GAMM</name>
<accession>A0A662ZF20</accession>
<reference evidence="1 2" key="1">
    <citation type="submission" date="2016-10" db="EMBL/GenBank/DDBJ databases">
        <authorList>
            <person name="Varghese N."/>
            <person name="Submissions S."/>
        </authorList>
    </citation>
    <scope>NUCLEOTIDE SEQUENCE [LARGE SCALE GENOMIC DNA]</scope>
    <source>
        <strain evidence="1 2">22B</strain>
    </source>
</reference>
<dbReference type="Pfam" id="PF05717">
    <property type="entry name" value="TnpB_IS66"/>
    <property type="match status" value="1"/>
</dbReference>
<keyword evidence="2" id="KW-1185">Reference proteome</keyword>
<protein>
    <submittedName>
        <fullName evidence="1">IS66 Orf2 like protein</fullName>
    </submittedName>
</protein>
<proteinExistence type="predicted"/>
<evidence type="ECO:0000313" key="1">
    <source>
        <dbReference type="EMBL" id="SFK55219.1"/>
    </source>
</evidence>